<keyword evidence="5" id="KW-1133">Transmembrane helix</keyword>
<keyword evidence="5" id="KW-0812">Transmembrane</keyword>
<keyword evidence="7" id="KW-1185">Reference proteome</keyword>
<evidence type="ECO:0000256" key="2">
    <source>
        <dbReference type="ARBA" id="ARBA00022763"/>
    </source>
</evidence>
<dbReference type="GO" id="GO:0000785">
    <property type="term" value="C:chromatin"/>
    <property type="evidence" value="ECO:0007669"/>
    <property type="project" value="TreeGrafter"/>
</dbReference>
<keyword evidence="4" id="KW-0539">Nucleus</keyword>
<gene>
    <name evidence="6" type="ORF">TSUD_07810</name>
</gene>
<evidence type="ECO:0000256" key="1">
    <source>
        <dbReference type="ARBA" id="ARBA00004123"/>
    </source>
</evidence>
<evidence type="ECO:0000256" key="5">
    <source>
        <dbReference type="SAM" id="Phobius"/>
    </source>
</evidence>
<dbReference type="GO" id="GO:0007064">
    <property type="term" value="P:mitotic sister chromatid cohesion"/>
    <property type="evidence" value="ECO:0007669"/>
    <property type="project" value="InterPro"/>
</dbReference>
<dbReference type="InterPro" id="IPR039776">
    <property type="entry name" value="Pds5"/>
</dbReference>
<name>A0A2Z6M6R7_TRISU</name>
<evidence type="ECO:0000313" key="6">
    <source>
        <dbReference type="EMBL" id="GAU17719.1"/>
    </source>
</evidence>
<organism evidence="6 7">
    <name type="scientific">Trifolium subterraneum</name>
    <name type="common">Subterranean clover</name>
    <dbReference type="NCBI Taxonomy" id="3900"/>
    <lineage>
        <taxon>Eukaryota</taxon>
        <taxon>Viridiplantae</taxon>
        <taxon>Streptophyta</taxon>
        <taxon>Embryophyta</taxon>
        <taxon>Tracheophyta</taxon>
        <taxon>Spermatophyta</taxon>
        <taxon>Magnoliopsida</taxon>
        <taxon>eudicotyledons</taxon>
        <taxon>Gunneridae</taxon>
        <taxon>Pentapetalae</taxon>
        <taxon>rosids</taxon>
        <taxon>fabids</taxon>
        <taxon>Fabales</taxon>
        <taxon>Fabaceae</taxon>
        <taxon>Papilionoideae</taxon>
        <taxon>50 kb inversion clade</taxon>
        <taxon>NPAAA clade</taxon>
        <taxon>Hologalegina</taxon>
        <taxon>IRL clade</taxon>
        <taxon>Trifolieae</taxon>
        <taxon>Trifolium</taxon>
    </lineage>
</organism>
<feature type="transmembrane region" description="Helical" evidence="5">
    <location>
        <begin position="132"/>
        <end position="153"/>
    </location>
</feature>
<dbReference type="Proteomes" id="UP000242715">
    <property type="component" value="Unassembled WGS sequence"/>
</dbReference>
<evidence type="ECO:0000256" key="4">
    <source>
        <dbReference type="ARBA" id="ARBA00023242"/>
    </source>
</evidence>
<comment type="subcellular location">
    <subcellularLocation>
        <location evidence="1">Nucleus</location>
    </subcellularLocation>
</comment>
<proteinExistence type="predicted"/>
<dbReference type="PANTHER" id="PTHR12663:SF3">
    <property type="entry name" value="SISTER CHROMATID COHESION PROTEIN PDS5 HOMOLOG C"/>
    <property type="match status" value="1"/>
</dbReference>
<keyword evidence="2" id="KW-0227">DNA damage</keyword>
<dbReference type="EMBL" id="DF973175">
    <property type="protein sequence ID" value="GAU17719.1"/>
    <property type="molecule type" value="Genomic_DNA"/>
</dbReference>
<reference evidence="7" key="1">
    <citation type="journal article" date="2017" name="Front. Plant Sci.">
        <title>Climate Clever Clovers: New Paradigm to Reduce the Environmental Footprint of Ruminants by Breeding Low Methanogenic Forages Utilizing Haplotype Variation.</title>
        <authorList>
            <person name="Kaur P."/>
            <person name="Appels R."/>
            <person name="Bayer P.E."/>
            <person name="Keeble-Gagnere G."/>
            <person name="Wang J."/>
            <person name="Hirakawa H."/>
            <person name="Shirasawa K."/>
            <person name="Vercoe P."/>
            <person name="Stefanova K."/>
            <person name="Durmic Z."/>
            <person name="Nichols P."/>
            <person name="Revell C."/>
            <person name="Isobe S.N."/>
            <person name="Edwards D."/>
            <person name="Erskine W."/>
        </authorList>
    </citation>
    <scope>NUCLEOTIDE SEQUENCE [LARGE SCALE GENOMIC DNA]</scope>
    <source>
        <strain evidence="7">cv. Daliak</strain>
    </source>
</reference>
<keyword evidence="3" id="KW-0234">DNA repair</keyword>
<dbReference type="Pfam" id="PF20168">
    <property type="entry name" value="PDS5"/>
    <property type="match status" value="2"/>
</dbReference>
<evidence type="ECO:0000256" key="3">
    <source>
        <dbReference type="ARBA" id="ARBA00023204"/>
    </source>
</evidence>
<sequence length="268" mass="29855">MASANKELEEELLEAGNKLFDPPSSIEDLLLLLFPPVEGVKGLKGLSALERDIDSTPSWLPCLGLVKLEGAYKGLNEPTESMQNALSPSLKALVDDKLIKHSDVDVKVAVTSCLIQLTRITAPDAPYNDDQMIILLYCSLQIMLLSFMVSFSFRRLFVVMLDLQCDALILEMFQNFFKTIREYHPEKVFFSMKTIMVLILEEGGLSEDTAFDLLSPIMDSLDNGNEVVLPIARKLGESVLQKCPTHLKTYSRQIAMLSLAHSRTARAA</sequence>
<protein>
    <submittedName>
        <fullName evidence="6">Uncharacterized protein</fullName>
    </submittedName>
</protein>
<dbReference type="GO" id="GO:0006281">
    <property type="term" value="P:DNA repair"/>
    <property type="evidence" value="ECO:0007669"/>
    <property type="project" value="UniProtKB-KW"/>
</dbReference>
<dbReference type="OrthoDB" id="200660at2759"/>
<evidence type="ECO:0000313" key="7">
    <source>
        <dbReference type="Proteomes" id="UP000242715"/>
    </source>
</evidence>
<accession>A0A2Z6M6R7</accession>
<dbReference type="GO" id="GO:0005634">
    <property type="term" value="C:nucleus"/>
    <property type="evidence" value="ECO:0007669"/>
    <property type="project" value="UniProtKB-SubCell"/>
</dbReference>
<keyword evidence="5" id="KW-0472">Membrane</keyword>
<dbReference type="AlphaFoldDB" id="A0A2Z6M6R7"/>
<dbReference type="PANTHER" id="PTHR12663">
    <property type="entry name" value="ANDROGEN INDUCED INHIBITOR OF PROLIFERATION AS3 / PDS5-RELATED"/>
    <property type="match status" value="1"/>
</dbReference>